<evidence type="ECO:0008006" key="8">
    <source>
        <dbReference type="Google" id="ProtNLM"/>
    </source>
</evidence>
<accession>A0ABY3W6L3</accession>
<dbReference type="InterPro" id="IPR024719">
    <property type="entry name" value="HpaB/PvcC/4-BUDH_C"/>
</dbReference>
<evidence type="ECO:0000256" key="1">
    <source>
        <dbReference type="ARBA" id="ARBA00022630"/>
    </source>
</evidence>
<keyword evidence="1" id="KW-0285">Flavoprotein</keyword>
<protein>
    <recommendedName>
        <fullName evidence="8">4-hydroxyphenylacetate 3-hydroxylase</fullName>
    </recommendedName>
</protein>
<dbReference type="InterPro" id="IPR036250">
    <property type="entry name" value="AcylCo_DH-like_C"/>
</dbReference>
<evidence type="ECO:0000256" key="2">
    <source>
        <dbReference type="ARBA" id="ARBA00022827"/>
    </source>
</evidence>
<evidence type="ECO:0000256" key="3">
    <source>
        <dbReference type="ARBA" id="ARBA00023002"/>
    </source>
</evidence>
<dbReference type="Pfam" id="PF11794">
    <property type="entry name" value="HpaB_N"/>
    <property type="match status" value="1"/>
</dbReference>
<sequence length="464" mass="50768">MLTGAQYLESLADGRAVFFRGERIADITAVGEFDTTLKRFADVYDRFHDAGGDAVNPLFASPRSPEELRERLDQLHGADMLVHLTYQSFMALLTAADRLDEVFPEGSGRIRKYVEDCRRRDVRMVQCITDAKGDRSLSPGAQPDPDQYLRVVERRPDGVVIRGAKLHITGAAMAHEMMVMPTKRMKPGEEAYAIACGVPVNAPGVKIVAVSPVAETEPDPRDYPLSWNRAIPEGFVIFDDVFVPNERIFLEGQINEAAVFAHSLGLWERMGATAGQVNRAEQAAGLAQLIAEANGTHKISHINDKINELVLNATLLRAALDAAMVHASVSKEGVYSPNELYINAAKVFAATGWSTAVRNLQDVAGGSIVTSPSLRDLDNDELNGLLDKYMAGAGESGEYRMRLFHLIRNLTADGFGGWTNVTTIHAGGGIYAQRYVMRSRFDMEAAKRKALQMLPQPAQPIGVG</sequence>
<dbReference type="InterPro" id="IPR024674">
    <property type="entry name" value="HpaB/PvcC/4-BUDH_N"/>
</dbReference>
<dbReference type="Proteomes" id="UP000829069">
    <property type="component" value="Chromosome"/>
</dbReference>
<organism evidence="6 7">
    <name type="scientific">Arthrobacter sulfonylureivorans</name>
    <dbReference type="NCBI Taxonomy" id="2486855"/>
    <lineage>
        <taxon>Bacteria</taxon>
        <taxon>Bacillati</taxon>
        <taxon>Actinomycetota</taxon>
        <taxon>Actinomycetes</taxon>
        <taxon>Micrococcales</taxon>
        <taxon>Micrococcaceae</taxon>
        <taxon>Arthrobacter</taxon>
    </lineage>
</organism>
<dbReference type="EMBL" id="CP093326">
    <property type="protein sequence ID" value="UNK45636.1"/>
    <property type="molecule type" value="Genomic_DNA"/>
</dbReference>
<keyword evidence="3" id="KW-0560">Oxidoreductase</keyword>
<dbReference type="RefSeq" id="WP_241913827.1">
    <property type="nucleotide sequence ID" value="NZ_CP093326.1"/>
</dbReference>
<dbReference type="Gene3D" id="2.40.110.10">
    <property type="entry name" value="Butyryl-CoA Dehydrogenase, subunit A, domain 2"/>
    <property type="match status" value="1"/>
</dbReference>
<evidence type="ECO:0000259" key="5">
    <source>
        <dbReference type="Pfam" id="PF11794"/>
    </source>
</evidence>
<dbReference type="PIRSF" id="PIRSF000331">
    <property type="entry name" value="HpaA_HpaB"/>
    <property type="match status" value="1"/>
</dbReference>
<reference evidence="6 7" key="1">
    <citation type="submission" date="2022-03" db="EMBL/GenBank/DDBJ databases">
        <title>Isotopic signatures of nitrous oxide derived from detoxification processes.</title>
        <authorList>
            <person name="Behrendt U."/>
            <person name="Buchen C."/>
            <person name="Well R."/>
            <person name="Ulrich A."/>
            <person name="Rohe L."/>
            <person name="Kolb S."/>
            <person name="Schloter M."/>
            <person name="Horn M.A."/>
            <person name="Augustin J."/>
        </authorList>
    </citation>
    <scope>NUCLEOTIDE SEQUENCE [LARGE SCALE GENOMIC DNA]</scope>
    <source>
        <strain evidence="6 7">S4-C24</strain>
    </source>
</reference>
<evidence type="ECO:0000259" key="4">
    <source>
        <dbReference type="Pfam" id="PF03241"/>
    </source>
</evidence>
<dbReference type="PANTHER" id="PTHR36117:SF3">
    <property type="entry name" value="4-HYDROXYPHENYLACETATE 3-MONOOXYGENASE-RELATED"/>
    <property type="match status" value="1"/>
</dbReference>
<name>A0ABY3W6L3_9MICC</name>
<dbReference type="InterPro" id="IPR009100">
    <property type="entry name" value="AcylCoA_DH/oxidase_NM_dom_sf"/>
</dbReference>
<gene>
    <name evidence="6" type="ORF">MNQ99_17230</name>
</gene>
<feature type="domain" description="HpaB/PvcC/4-BUDH N-terminal" evidence="5">
    <location>
        <begin position="3"/>
        <end position="250"/>
    </location>
</feature>
<evidence type="ECO:0000313" key="6">
    <source>
        <dbReference type="EMBL" id="UNK45636.1"/>
    </source>
</evidence>
<evidence type="ECO:0000313" key="7">
    <source>
        <dbReference type="Proteomes" id="UP000829069"/>
    </source>
</evidence>
<dbReference type="InterPro" id="IPR046373">
    <property type="entry name" value="Acyl-CoA_Oxase/DH_mid-dom_sf"/>
</dbReference>
<dbReference type="Gene3D" id="1.10.3140.10">
    <property type="entry name" value="4-hydroxybutyryl-coa dehydratase, domain 1"/>
    <property type="match status" value="1"/>
</dbReference>
<dbReference type="Gene3D" id="1.20.140.10">
    <property type="entry name" value="Butyryl-CoA Dehydrogenase, subunit A, domain 3"/>
    <property type="match status" value="1"/>
</dbReference>
<dbReference type="InterPro" id="IPR004925">
    <property type="entry name" value="HpaB/PvcC/4-BUDH"/>
</dbReference>
<keyword evidence="2" id="KW-0274">FAD</keyword>
<dbReference type="PANTHER" id="PTHR36117">
    <property type="entry name" value="4-HYDROXYPHENYLACETATE 3-MONOOXYGENASE-RELATED"/>
    <property type="match status" value="1"/>
</dbReference>
<dbReference type="SUPFAM" id="SSF47203">
    <property type="entry name" value="Acyl-CoA dehydrogenase C-terminal domain-like"/>
    <property type="match status" value="1"/>
</dbReference>
<dbReference type="Pfam" id="PF03241">
    <property type="entry name" value="HpaB"/>
    <property type="match status" value="1"/>
</dbReference>
<feature type="domain" description="HpaB/PvcC/4-BUDH C-terminal" evidence="4">
    <location>
        <begin position="260"/>
        <end position="453"/>
    </location>
</feature>
<keyword evidence="7" id="KW-1185">Reference proteome</keyword>
<dbReference type="SUPFAM" id="SSF56645">
    <property type="entry name" value="Acyl-CoA dehydrogenase NM domain-like"/>
    <property type="match status" value="1"/>
</dbReference>
<proteinExistence type="predicted"/>